<organism evidence="2 3">
    <name type="scientific">Zymoseptoria tritici (strain CBS 115943 / IPO323)</name>
    <name type="common">Speckled leaf blotch fungus</name>
    <name type="synonym">Septoria tritici</name>
    <dbReference type="NCBI Taxonomy" id="336722"/>
    <lineage>
        <taxon>Eukaryota</taxon>
        <taxon>Fungi</taxon>
        <taxon>Dikarya</taxon>
        <taxon>Ascomycota</taxon>
        <taxon>Pezizomycotina</taxon>
        <taxon>Dothideomycetes</taxon>
        <taxon>Dothideomycetidae</taxon>
        <taxon>Mycosphaerellales</taxon>
        <taxon>Mycosphaerellaceae</taxon>
        <taxon>Zymoseptoria</taxon>
    </lineage>
</organism>
<proteinExistence type="predicted"/>
<reference evidence="2 3" key="1">
    <citation type="journal article" date="2011" name="PLoS Genet.">
        <title>Finished genome of the fungal wheat pathogen Mycosphaerella graminicola reveals dispensome structure, chromosome plasticity, and stealth pathogenesis.</title>
        <authorList>
            <person name="Goodwin S.B."/>
            <person name="Ben M'barek S."/>
            <person name="Dhillon B."/>
            <person name="Wittenberg A.H.J."/>
            <person name="Crane C.F."/>
            <person name="Hane J.K."/>
            <person name="Foster A.J."/>
            <person name="Van der Lee T.A.J."/>
            <person name="Grimwood J."/>
            <person name="Aerts A."/>
            <person name="Antoniw J."/>
            <person name="Bailey A."/>
            <person name="Bluhm B."/>
            <person name="Bowler J."/>
            <person name="Bristow J."/>
            <person name="van der Burgt A."/>
            <person name="Canto-Canche B."/>
            <person name="Churchill A.C.L."/>
            <person name="Conde-Ferraez L."/>
            <person name="Cools H.J."/>
            <person name="Coutinho P.M."/>
            <person name="Csukai M."/>
            <person name="Dehal P."/>
            <person name="De Wit P."/>
            <person name="Donzelli B."/>
            <person name="van de Geest H.C."/>
            <person name="van Ham R.C.H.J."/>
            <person name="Hammond-Kosack K.E."/>
            <person name="Henrissat B."/>
            <person name="Kilian A."/>
            <person name="Kobayashi A.K."/>
            <person name="Koopmann E."/>
            <person name="Kourmpetis Y."/>
            <person name="Kuzniar A."/>
            <person name="Lindquist E."/>
            <person name="Lombard V."/>
            <person name="Maliepaard C."/>
            <person name="Martins N."/>
            <person name="Mehrabi R."/>
            <person name="Nap J.P.H."/>
            <person name="Ponomarenko A."/>
            <person name="Rudd J.J."/>
            <person name="Salamov A."/>
            <person name="Schmutz J."/>
            <person name="Schouten H.J."/>
            <person name="Shapiro H."/>
            <person name="Stergiopoulos I."/>
            <person name="Torriani S.F.F."/>
            <person name="Tu H."/>
            <person name="de Vries R.P."/>
            <person name="Waalwijk C."/>
            <person name="Ware S.B."/>
            <person name="Wiebenga A."/>
            <person name="Zwiers L.-H."/>
            <person name="Oliver R.P."/>
            <person name="Grigoriev I.V."/>
            <person name="Kema G.H.J."/>
        </authorList>
    </citation>
    <scope>NUCLEOTIDE SEQUENCE [LARGE SCALE GENOMIC DNA]</scope>
    <source>
        <strain evidence="3">CBS 115943 / IPO323</strain>
    </source>
</reference>
<evidence type="ECO:0000313" key="2">
    <source>
        <dbReference type="EMBL" id="EGP85646.1"/>
    </source>
</evidence>
<protein>
    <recommendedName>
        <fullName evidence="4">Myb-like domain-containing protein</fullName>
    </recommendedName>
</protein>
<feature type="region of interest" description="Disordered" evidence="1">
    <location>
        <begin position="45"/>
        <end position="88"/>
    </location>
</feature>
<dbReference type="AlphaFoldDB" id="F9XFK8"/>
<dbReference type="GeneID" id="13397931"/>
<accession>F9XFK8</accession>
<sequence>MLRLFRAAGNACPFARKTNVFNVYAAFWSVSQTSPCRALTSQSAVSQQPSSTQLSPTQLSPTQLSRLPSQSLPSQPPPSRPPPPQAPLVKYIPQRRWQRWSAEESDTFSKLYKSGKADHEIAARLKRSWSSVRNRANKLRNRGDIAYRSSGPGTPFTPEEDARLLSARQQKLKW</sequence>
<evidence type="ECO:0008006" key="4">
    <source>
        <dbReference type="Google" id="ProtNLM"/>
    </source>
</evidence>
<feature type="compositionally biased region" description="Pro residues" evidence="1">
    <location>
        <begin position="74"/>
        <end position="86"/>
    </location>
</feature>
<dbReference type="EMBL" id="CM001202">
    <property type="protein sequence ID" value="EGP85646.1"/>
    <property type="molecule type" value="Genomic_DNA"/>
</dbReference>
<name>F9XFK8_ZYMTI</name>
<evidence type="ECO:0000256" key="1">
    <source>
        <dbReference type="SAM" id="MobiDB-lite"/>
    </source>
</evidence>
<keyword evidence="3" id="KW-1185">Reference proteome</keyword>
<dbReference type="InParanoid" id="F9XFK8"/>
<dbReference type="KEGG" id="ztr:MYCGRDRAFT_105154"/>
<dbReference type="HOGENOM" id="CLU_1543801_0_0_1"/>
<evidence type="ECO:0000313" key="3">
    <source>
        <dbReference type="Proteomes" id="UP000008062"/>
    </source>
</evidence>
<feature type="compositionally biased region" description="Low complexity" evidence="1">
    <location>
        <begin position="46"/>
        <end position="73"/>
    </location>
</feature>
<dbReference type="Proteomes" id="UP000008062">
    <property type="component" value="Chromosome 7"/>
</dbReference>
<feature type="non-terminal residue" evidence="2">
    <location>
        <position position="174"/>
    </location>
</feature>
<gene>
    <name evidence="2" type="ORF">MYCGRDRAFT_105154</name>
</gene>
<dbReference type="Gene3D" id="1.10.10.60">
    <property type="entry name" value="Homeodomain-like"/>
    <property type="match status" value="1"/>
</dbReference>
<dbReference type="RefSeq" id="XP_003850670.1">
    <property type="nucleotide sequence ID" value="XM_003850622.1"/>
</dbReference>